<sequence>MATARPLRTSMYVPGNKEDWMRKAPQYGSDALILDLEDSVPVPNKSEARVLVRKMLEELGGEKPTLTVRVNRLETGLTGGDLEAITCPQLYCVLLPKVESAADVVEVDNLLSHFERKVGMEVGTIFIDPGMETATSIRLAYEIASASPRVAHMGGSGGKGGDTARSIGFEWTQEGLETLYLKSKVLIDARSAGVPYPMSGGWMDIHNLDGLRALAIQLKQLGYTGMHLIHPSHVPVVNKVFSPSPEDVKHWQGLITAMEEMRATGGAAVTFDGDMVDIAHEETARTMLAVAKEMGVEGA</sequence>
<dbReference type="AlphaFoldDB" id="A0A160VBE1"/>
<dbReference type="GO" id="GO:0008815">
    <property type="term" value="F:citrate (pro-3S)-lyase activity"/>
    <property type="evidence" value="ECO:0007669"/>
    <property type="project" value="UniProtKB-EC"/>
</dbReference>
<dbReference type="InterPro" id="IPR040442">
    <property type="entry name" value="Pyrv_kinase-like_dom_sf"/>
</dbReference>
<keyword evidence="5" id="KW-0456">Lyase</keyword>
<dbReference type="SUPFAM" id="SSF51621">
    <property type="entry name" value="Phosphoenolpyruvate/pyruvate domain"/>
    <property type="match status" value="1"/>
</dbReference>
<feature type="domain" description="HpcH/HpaI aldolase/citrate lyase" evidence="4">
    <location>
        <begin position="8"/>
        <end position="231"/>
    </location>
</feature>
<evidence type="ECO:0000256" key="1">
    <source>
        <dbReference type="ARBA" id="ARBA00001946"/>
    </source>
</evidence>
<organism evidence="5">
    <name type="scientific">hydrothermal vent metagenome</name>
    <dbReference type="NCBI Taxonomy" id="652676"/>
    <lineage>
        <taxon>unclassified sequences</taxon>
        <taxon>metagenomes</taxon>
        <taxon>ecological metagenomes</taxon>
    </lineage>
</organism>
<dbReference type="PANTHER" id="PTHR32308:SF10">
    <property type="entry name" value="CITRATE LYASE SUBUNIT BETA"/>
    <property type="match status" value="1"/>
</dbReference>
<dbReference type="InterPro" id="IPR015813">
    <property type="entry name" value="Pyrv/PenolPyrv_kinase-like_dom"/>
</dbReference>
<evidence type="ECO:0000256" key="2">
    <source>
        <dbReference type="ARBA" id="ARBA00022723"/>
    </source>
</evidence>
<gene>
    <name evidence="5" type="ORF">MGWOODY_Clf1704</name>
</gene>
<evidence type="ECO:0000256" key="3">
    <source>
        <dbReference type="ARBA" id="ARBA00022842"/>
    </source>
</evidence>
<dbReference type="Pfam" id="PF03328">
    <property type="entry name" value="HpcH_HpaI"/>
    <property type="match status" value="1"/>
</dbReference>
<proteinExistence type="predicted"/>
<dbReference type="GO" id="GO:0000287">
    <property type="term" value="F:magnesium ion binding"/>
    <property type="evidence" value="ECO:0007669"/>
    <property type="project" value="TreeGrafter"/>
</dbReference>
<evidence type="ECO:0000259" key="4">
    <source>
        <dbReference type="Pfam" id="PF03328"/>
    </source>
</evidence>
<name>A0A160VBE1_9ZZZZ</name>
<dbReference type="Gene3D" id="3.20.20.60">
    <property type="entry name" value="Phosphoenolpyruvate-binding domains"/>
    <property type="match status" value="1"/>
</dbReference>
<accession>A0A160VBE1</accession>
<dbReference type="EMBL" id="FAXA01000430">
    <property type="protein sequence ID" value="CUV03532.1"/>
    <property type="molecule type" value="Genomic_DNA"/>
</dbReference>
<protein>
    <submittedName>
        <fullName evidence="5">Citrate lyase beta chain</fullName>
        <ecNumber evidence="5">4.1.3.6</ecNumber>
    </submittedName>
</protein>
<evidence type="ECO:0000313" key="5">
    <source>
        <dbReference type="EMBL" id="CUV03532.1"/>
    </source>
</evidence>
<reference evidence="5" key="1">
    <citation type="submission" date="2015-10" db="EMBL/GenBank/DDBJ databases">
        <authorList>
            <person name="Gilbert D.G."/>
        </authorList>
    </citation>
    <scope>NUCLEOTIDE SEQUENCE</scope>
</reference>
<dbReference type="PIRSF" id="PIRSF015582">
    <property type="entry name" value="Cit_lyase_B"/>
    <property type="match status" value="1"/>
</dbReference>
<dbReference type="InterPro" id="IPR011206">
    <property type="entry name" value="Citrate_lyase_beta/mcl1/mcl2"/>
</dbReference>
<dbReference type="GO" id="GO:0006107">
    <property type="term" value="P:oxaloacetate metabolic process"/>
    <property type="evidence" value="ECO:0007669"/>
    <property type="project" value="TreeGrafter"/>
</dbReference>
<dbReference type="PANTHER" id="PTHR32308">
    <property type="entry name" value="LYASE BETA SUBUNIT, PUTATIVE (AFU_ORTHOLOGUE AFUA_4G13030)-RELATED"/>
    <property type="match status" value="1"/>
</dbReference>
<keyword evidence="3" id="KW-0460">Magnesium</keyword>
<dbReference type="InterPro" id="IPR005000">
    <property type="entry name" value="Aldolase/citrate-lyase_domain"/>
</dbReference>
<keyword evidence="2" id="KW-0479">Metal-binding</keyword>
<comment type="cofactor">
    <cofactor evidence="1">
        <name>Mg(2+)</name>
        <dbReference type="ChEBI" id="CHEBI:18420"/>
    </cofactor>
</comment>
<dbReference type="EC" id="4.1.3.6" evidence="5"/>